<dbReference type="Pfam" id="PF01381">
    <property type="entry name" value="HTH_3"/>
    <property type="match status" value="1"/>
</dbReference>
<evidence type="ECO:0000259" key="1">
    <source>
        <dbReference type="PROSITE" id="PS50943"/>
    </source>
</evidence>
<dbReference type="SUPFAM" id="SSF47413">
    <property type="entry name" value="lambda repressor-like DNA-binding domains"/>
    <property type="match status" value="1"/>
</dbReference>
<name>A0ABU0KY09_9BACL</name>
<dbReference type="CDD" id="cd00093">
    <property type="entry name" value="HTH_XRE"/>
    <property type="match status" value="1"/>
</dbReference>
<organism evidence="2 3">
    <name type="scientific">Paenibacillus brasilensis</name>
    <dbReference type="NCBI Taxonomy" id="128574"/>
    <lineage>
        <taxon>Bacteria</taxon>
        <taxon>Bacillati</taxon>
        <taxon>Bacillota</taxon>
        <taxon>Bacilli</taxon>
        <taxon>Bacillales</taxon>
        <taxon>Paenibacillaceae</taxon>
        <taxon>Paenibacillus</taxon>
    </lineage>
</organism>
<evidence type="ECO:0000313" key="3">
    <source>
        <dbReference type="Proteomes" id="UP001242811"/>
    </source>
</evidence>
<accession>A0ABU0KY09</accession>
<dbReference type="PROSITE" id="PS50943">
    <property type="entry name" value="HTH_CROC1"/>
    <property type="match status" value="1"/>
</dbReference>
<dbReference type="SMART" id="SM00530">
    <property type="entry name" value="HTH_XRE"/>
    <property type="match status" value="1"/>
</dbReference>
<dbReference type="Proteomes" id="UP001242811">
    <property type="component" value="Unassembled WGS sequence"/>
</dbReference>
<dbReference type="InterPro" id="IPR010982">
    <property type="entry name" value="Lambda_DNA-bd_dom_sf"/>
</dbReference>
<dbReference type="Gene3D" id="1.10.260.40">
    <property type="entry name" value="lambda repressor-like DNA-binding domains"/>
    <property type="match status" value="1"/>
</dbReference>
<comment type="caution">
    <text evidence="2">The sequence shown here is derived from an EMBL/GenBank/DDBJ whole genome shotgun (WGS) entry which is preliminary data.</text>
</comment>
<dbReference type="InterPro" id="IPR001387">
    <property type="entry name" value="Cro/C1-type_HTH"/>
</dbReference>
<protein>
    <submittedName>
        <fullName evidence="2">Transcriptional regulator with XRE-family HTH domain</fullName>
    </submittedName>
</protein>
<dbReference type="EMBL" id="JAUSWA010000011">
    <property type="protein sequence ID" value="MDQ0494174.1"/>
    <property type="molecule type" value="Genomic_DNA"/>
</dbReference>
<sequence>MEKNKVCFLKLWNFYVKGGYDLKHTPMITTEFEAYLKQNNMTLAQFAEYSGVHQRTLSNWVTQRRSVSVQQLDRITKAMGLPEGYFYDLYIENYIIDLPPNMRRIEPLLYRCAELDRLDTIRRIVGHIMDNLLYSPRLFEIAETLFAQGRHAAALPLYENVADVEKYQHSERLATCQYRLFTIQIGEDQSRNLRVASVFEVFVERLDEIDQLDALKDLANVYRSMRKWDRLDETARKMKEKAKAQYTLRHQQKSRERGEAAKKLSRPMFVYITYADLLCASVCEAQGDYQQALQYTYAYANLDWVKETDEDTLHWIGLFQHWAEGNTYVYKLLSGNTSVLTDYVEFIAASTNKSDKEMVTKLLNVMLAANRYQIDVDNILRRFETEINFITQQQPSADMYTHQVVPEQSTRFKYELAKYYLNRGRYSIGFKYLLDVLSKSLAINKEAFFIRCIRLFEQFKEFADVQAHSNYETLVSKGKKYKLFYY</sequence>
<evidence type="ECO:0000313" key="2">
    <source>
        <dbReference type="EMBL" id="MDQ0494174.1"/>
    </source>
</evidence>
<reference evidence="2 3" key="1">
    <citation type="submission" date="2023-07" db="EMBL/GenBank/DDBJ databases">
        <title>Genomic Encyclopedia of Type Strains, Phase IV (KMG-IV): sequencing the most valuable type-strain genomes for metagenomic binning, comparative biology and taxonomic classification.</title>
        <authorList>
            <person name="Goeker M."/>
        </authorList>
    </citation>
    <scope>NUCLEOTIDE SEQUENCE [LARGE SCALE GENOMIC DNA]</scope>
    <source>
        <strain evidence="2 3">DSM 14914</strain>
    </source>
</reference>
<proteinExistence type="predicted"/>
<feature type="domain" description="HTH cro/C1-type" evidence="1">
    <location>
        <begin position="32"/>
        <end position="86"/>
    </location>
</feature>
<keyword evidence="3" id="KW-1185">Reference proteome</keyword>
<gene>
    <name evidence="2" type="ORF">QOZ95_002337</name>
</gene>